<dbReference type="InterPro" id="IPR050789">
    <property type="entry name" value="Diverse_Enzym_Activities"/>
</dbReference>
<reference evidence="4" key="1">
    <citation type="journal article" date="2019" name="Int. J. Syst. Evol. Microbiol.">
        <title>The Global Catalogue of Microorganisms (GCM) 10K type strain sequencing project: providing services to taxonomists for standard genome sequencing and annotation.</title>
        <authorList>
            <consortium name="The Broad Institute Genomics Platform"/>
            <consortium name="The Broad Institute Genome Sequencing Center for Infectious Disease"/>
            <person name="Wu L."/>
            <person name="Ma J."/>
        </authorList>
    </citation>
    <scope>NUCLEOTIDE SEQUENCE [LARGE SCALE GENOMIC DNA]</scope>
    <source>
        <strain evidence="4">CCUG 59778</strain>
    </source>
</reference>
<dbReference type="RefSeq" id="WP_378152751.1">
    <property type="nucleotide sequence ID" value="NZ_JBHSEC010000005.1"/>
</dbReference>
<sequence>MKEKIIQFLTEEIDKQTMPGAVIRVKHNGDWFLQEAVGHTSTGVDRVEMSMDHLFDVASLTKVVATLPSILKLLETGNMYLNDRVAYFLPEFGKNGKADVTIRQLLTHSSGLIAHRPYFERRLSYEDVLKEIFDDQLVYKPDTEVIYSDLGFIVLGEIVKAVTGVRLDDFARQAIFEPLGMKNTGFMPKVNRSLIAPTEYVEHIGGHKYGIVHDDNTEFMGGISGHAGLFSTASDLSVFCDMLENDGYYEGKEILNPAWLRKSRENFTPFSEEVRGIGWQLKGNGPSPAGDLMSEFAYGHTGFTGTSFYLDPLHEVTVILLTNRVYFGRHDRMNRMRPRLHNLILSQLLK</sequence>
<keyword evidence="4" id="KW-1185">Reference proteome</keyword>
<dbReference type="EMBL" id="JBHSEC010000005">
    <property type="protein sequence ID" value="MFC4409705.1"/>
    <property type="molecule type" value="Genomic_DNA"/>
</dbReference>
<evidence type="ECO:0000313" key="3">
    <source>
        <dbReference type="EMBL" id="MFC4409705.1"/>
    </source>
</evidence>
<keyword evidence="1 3" id="KW-0378">Hydrolase</keyword>
<evidence type="ECO:0000256" key="1">
    <source>
        <dbReference type="ARBA" id="ARBA00022801"/>
    </source>
</evidence>
<dbReference type="InterPro" id="IPR012338">
    <property type="entry name" value="Beta-lactam/transpept-like"/>
</dbReference>
<dbReference type="EC" id="3.-.-.-" evidence="3"/>
<dbReference type="GO" id="GO:0016787">
    <property type="term" value="F:hydrolase activity"/>
    <property type="evidence" value="ECO:0007669"/>
    <property type="project" value="UniProtKB-KW"/>
</dbReference>
<evidence type="ECO:0000313" key="4">
    <source>
        <dbReference type="Proteomes" id="UP001595817"/>
    </source>
</evidence>
<evidence type="ECO:0000259" key="2">
    <source>
        <dbReference type="Pfam" id="PF00144"/>
    </source>
</evidence>
<name>A0ABV8X431_9LACT</name>
<feature type="domain" description="Beta-lactamase-related" evidence="2">
    <location>
        <begin position="8"/>
        <end position="337"/>
    </location>
</feature>
<dbReference type="Gene3D" id="3.40.710.10">
    <property type="entry name" value="DD-peptidase/beta-lactamase superfamily"/>
    <property type="match status" value="1"/>
</dbReference>
<dbReference type="InterPro" id="IPR001466">
    <property type="entry name" value="Beta-lactam-related"/>
</dbReference>
<gene>
    <name evidence="3" type="ORF">ACFOZY_04560</name>
</gene>
<dbReference type="PANTHER" id="PTHR43283">
    <property type="entry name" value="BETA-LACTAMASE-RELATED"/>
    <property type="match status" value="1"/>
</dbReference>
<dbReference type="Pfam" id="PF00144">
    <property type="entry name" value="Beta-lactamase"/>
    <property type="match status" value="1"/>
</dbReference>
<organism evidence="3 4">
    <name type="scientific">Chungangia koreensis</name>
    <dbReference type="NCBI Taxonomy" id="752657"/>
    <lineage>
        <taxon>Bacteria</taxon>
        <taxon>Bacillati</taxon>
        <taxon>Bacillota</taxon>
        <taxon>Bacilli</taxon>
        <taxon>Lactobacillales</taxon>
        <taxon>Chungangia</taxon>
    </lineage>
</organism>
<accession>A0ABV8X431</accession>
<comment type="caution">
    <text evidence="3">The sequence shown here is derived from an EMBL/GenBank/DDBJ whole genome shotgun (WGS) entry which is preliminary data.</text>
</comment>
<dbReference type="SUPFAM" id="SSF56601">
    <property type="entry name" value="beta-lactamase/transpeptidase-like"/>
    <property type="match status" value="1"/>
</dbReference>
<proteinExistence type="predicted"/>
<dbReference type="Proteomes" id="UP001595817">
    <property type="component" value="Unassembled WGS sequence"/>
</dbReference>
<protein>
    <submittedName>
        <fullName evidence="3">Serine hydrolase domain-containing protein</fullName>
        <ecNumber evidence="3">3.-.-.-</ecNumber>
    </submittedName>
</protein>
<dbReference type="PANTHER" id="PTHR43283:SF11">
    <property type="entry name" value="BETA-LACTAMASE-RELATED DOMAIN-CONTAINING PROTEIN"/>
    <property type="match status" value="1"/>
</dbReference>